<comment type="caution">
    <text evidence="3">The sequence shown here is derived from an EMBL/GenBank/DDBJ whole genome shotgun (WGS) entry which is preliminary data.</text>
</comment>
<dbReference type="EMBL" id="BRXW01000622">
    <property type="protein sequence ID" value="GMH70567.1"/>
    <property type="molecule type" value="Genomic_DNA"/>
</dbReference>
<evidence type="ECO:0000256" key="1">
    <source>
        <dbReference type="SAM" id="MobiDB-lite"/>
    </source>
</evidence>
<dbReference type="Proteomes" id="UP001165122">
    <property type="component" value="Unassembled WGS sequence"/>
</dbReference>
<gene>
    <name evidence="3" type="ORF">TrLO_g7615</name>
</gene>
<dbReference type="OrthoDB" id="202057at2759"/>
<feature type="compositionally biased region" description="Acidic residues" evidence="1">
    <location>
        <begin position="460"/>
        <end position="492"/>
    </location>
</feature>
<dbReference type="PANTHER" id="PTHR11732">
    <property type="entry name" value="ALDO/KETO REDUCTASE"/>
    <property type="match status" value="1"/>
</dbReference>
<feature type="domain" description="NADP-dependent oxidoreductase" evidence="2">
    <location>
        <begin position="64"/>
        <end position="213"/>
    </location>
</feature>
<dbReference type="Pfam" id="PF00248">
    <property type="entry name" value="Aldo_ket_red"/>
    <property type="match status" value="1"/>
</dbReference>
<dbReference type="Gene3D" id="3.20.20.100">
    <property type="entry name" value="NADP-dependent oxidoreductase domain"/>
    <property type="match status" value="1"/>
</dbReference>
<dbReference type="InterPro" id="IPR023210">
    <property type="entry name" value="NADP_OxRdtase_dom"/>
</dbReference>
<dbReference type="GO" id="GO:0016491">
    <property type="term" value="F:oxidoreductase activity"/>
    <property type="evidence" value="ECO:0007669"/>
    <property type="project" value="InterPro"/>
</dbReference>
<accession>A0A9W7AJL4</accession>
<evidence type="ECO:0000313" key="3">
    <source>
        <dbReference type="EMBL" id="GMH70567.1"/>
    </source>
</evidence>
<proteinExistence type="predicted"/>
<name>A0A9W7AJL4_9STRA</name>
<protein>
    <recommendedName>
        <fullName evidence="2">NADP-dependent oxidoreductase domain-containing protein</fullName>
    </recommendedName>
</protein>
<sequence>MFNDRQRIGVISRTPNPATAIDFMNVCVQTDLRTIFVEPGTEQAVAAAVAKACERKEINPVDFKYIVSLKTNDHMTDEYLESKIKESCALLQVPQIDLVLCPWPTLPSPNGMEDFDRKERNRQAVRMRKTWDKLCSLKSTLTMGEHGVQPNKYIKNLGLLETTGWQIEALCHPSPPNPEPQFMPVANYFAMSPWKSEMHKIRFCHSRGIQCLVRFIWDLKVQNGSGDSEDQTVKLLRKNHDGRSALQILSLWALNRGIVIFPDLEHIKDGIPKTAEEYDAWRVKASDTLKEISILLNPLFRKKPMWKHAFALTEKEMEILDELDTGFNRKLNDKLMTKAPNGGKWKKKSELEAKEGGEDEEGGDDNEAWEDEYKDFFESQRKAQSEKDQVGEVEILRNVETKKKVLSATEKSDLLLQQQKNREAKVTVRSGSEFKPGEEQVVLASSKLDIMKLSASSPREEDEDEEDSPVDDLELENDDISDLDGDFNEDADIDAEVGEVSLQDFMPTTIQNM</sequence>
<feature type="region of interest" description="Disordered" evidence="1">
    <location>
        <begin position="452"/>
        <end position="492"/>
    </location>
</feature>
<evidence type="ECO:0000313" key="4">
    <source>
        <dbReference type="Proteomes" id="UP001165122"/>
    </source>
</evidence>
<feature type="compositionally biased region" description="Acidic residues" evidence="1">
    <location>
        <begin position="357"/>
        <end position="367"/>
    </location>
</feature>
<reference evidence="4" key="1">
    <citation type="journal article" date="2023" name="Commun. Biol.">
        <title>Genome analysis of Parmales, the sister group of diatoms, reveals the evolutionary specialization of diatoms from phago-mixotrophs to photoautotrophs.</title>
        <authorList>
            <person name="Ban H."/>
            <person name="Sato S."/>
            <person name="Yoshikawa S."/>
            <person name="Yamada K."/>
            <person name="Nakamura Y."/>
            <person name="Ichinomiya M."/>
            <person name="Sato N."/>
            <person name="Blanc-Mathieu R."/>
            <person name="Endo H."/>
            <person name="Kuwata A."/>
            <person name="Ogata H."/>
        </authorList>
    </citation>
    <scope>NUCLEOTIDE SEQUENCE [LARGE SCALE GENOMIC DNA]</scope>
    <source>
        <strain evidence="4">NIES 3700</strain>
    </source>
</reference>
<evidence type="ECO:0000259" key="2">
    <source>
        <dbReference type="Pfam" id="PF00248"/>
    </source>
</evidence>
<dbReference type="InterPro" id="IPR036812">
    <property type="entry name" value="NAD(P)_OxRdtase_dom_sf"/>
</dbReference>
<dbReference type="InterPro" id="IPR020471">
    <property type="entry name" value="AKR"/>
</dbReference>
<feature type="region of interest" description="Disordered" evidence="1">
    <location>
        <begin position="338"/>
        <end position="367"/>
    </location>
</feature>
<dbReference type="SUPFAM" id="SSF51430">
    <property type="entry name" value="NAD(P)-linked oxidoreductase"/>
    <property type="match status" value="1"/>
</dbReference>
<dbReference type="AlphaFoldDB" id="A0A9W7AJL4"/>
<keyword evidence="4" id="KW-1185">Reference proteome</keyword>
<organism evidence="3 4">
    <name type="scientific">Triparma laevis f. longispina</name>
    <dbReference type="NCBI Taxonomy" id="1714387"/>
    <lineage>
        <taxon>Eukaryota</taxon>
        <taxon>Sar</taxon>
        <taxon>Stramenopiles</taxon>
        <taxon>Ochrophyta</taxon>
        <taxon>Bolidophyceae</taxon>
        <taxon>Parmales</taxon>
        <taxon>Triparmaceae</taxon>
        <taxon>Triparma</taxon>
    </lineage>
</organism>